<gene>
    <name evidence="1" type="ORF">H5410_050046</name>
</gene>
<evidence type="ECO:0000313" key="1">
    <source>
        <dbReference type="EMBL" id="KAG5579419.1"/>
    </source>
</evidence>
<organism evidence="1 2">
    <name type="scientific">Solanum commersonii</name>
    <name type="common">Commerson's wild potato</name>
    <name type="synonym">Commerson's nightshade</name>
    <dbReference type="NCBI Taxonomy" id="4109"/>
    <lineage>
        <taxon>Eukaryota</taxon>
        <taxon>Viridiplantae</taxon>
        <taxon>Streptophyta</taxon>
        <taxon>Embryophyta</taxon>
        <taxon>Tracheophyta</taxon>
        <taxon>Spermatophyta</taxon>
        <taxon>Magnoliopsida</taxon>
        <taxon>eudicotyledons</taxon>
        <taxon>Gunneridae</taxon>
        <taxon>Pentapetalae</taxon>
        <taxon>asterids</taxon>
        <taxon>lamiids</taxon>
        <taxon>Solanales</taxon>
        <taxon>Solanaceae</taxon>
        <taxon>Solanoideae</taxon>
        <taxon>Solaneae</taxon>
        <taxon>Solanum</taxon>
    </lineage>
</organism>
<evidence type="ECO:0000313" key="2">
    <source>
        <dbReference type="Proteomes" id="UP000824120"/>
    </source>
</evidence>
<protein>
    <submittedName>
        <fullName evidence="1">Uncharacterized protein</fullName>
    </submittedName>
</protein>
<reference evidence="1 2" key="1">
    <citation type="submission" date="2020-09" db="EMBL/GenBank/DDBJ databases">
        <title>De no assembly of potato wild relative species, Solanum commersonii.</title>
        <authorList>
            <person name="Cho K."/>
        </authorList>
    </citation>
    <scope>NUCLEOTIDE SEQUENCE [LARGE SCALE GENOMIC DNA]</scope>
    <source>
        <strain evidence="1">LZ3.2</strain>
        <tissue evidence="1">Leaf</tissue>
    </source>
</reference>
<sequence length="288" mass="33794">MRPSMRPLKPESSQKNQQMARPFEIPTIGLFPLRPTAPQRANIIIDKGFQNRYTDLAGYPKLEVNTPTNLISQKISQESTSSSVQTKESYTMKAPKTFAQAVKPLTGKKPDTPPTKEEFKFLTNLIKPVYLNNNFVDTDNPLKTQRYFEAILVDTESIIIEHTMSDKNPEYISYSKFTIKRVLSPSEWHANHLLTLITLSMPHKPQTYNWHDYKNAWFNFLYIRPGHTWFVKYCPNMAKTIIPRWFYEWWSYFGGNREILPQQFLSRLEELQIKEEISTLPEHIKICK</sequence>
<dbReference type="OrthoDB" id="1305365at2759"/>
<dbReference type="AlphaFoldDB" id="A0A9J5WU85"/>
<accession>A0A9J5WU85</accession>
<comment type="caution">
    <text evidence="1">The sequence shown here is derived from an EMBL/GenBank/DDBJ whole genome shotgun (WGS) entry which is preliminary data.</text>
</comment>
<dbReference type="PANTHER" id="PTHR48434:SF1">
    <property type="entry name" value="(RAPE) HYPOTHETICAL PROTEIN"/>
    <property type="match status" value="1"/>
</dbReference>
<dbReference type="PANTHER" id="PTHR48434">
    <property type="entry name" value="(RAPE) HYPOTHETICAL PROTEIN"/>
    <property type="match status" value="1"/>
</dbReference>
<proteinExistence type="predicted"/>
<dbReference type="EMBL" id="JACXVP010000010">
    <property type="protein sequence ID" value="KAG5579419.1"/>
    <property type="molecule type" value="Genomic_DNA"/>
</dbReference>
<name>A0A9J5WU85_SOLCO</name>
<dbReference type="Proteomes" id="UP000824120">
    <property type="component" value="Chromosome 10"/>
</dbReference>
<keyword evidence="2" id="KW-1185">Reference proteome</keyword>